<gene>
    <name evidence="2" type="ORF">LU297_06635</name>
</gene>
<dbReference type="EMBL" id="CP089977">
    <property type="protein sequence ID" value="UXZ04278.1"/>
    <property type="molecule type" value="Genomic_DNA"/>
</dbReference>
<evidence type="ECO:0008006" key="4">
    <source>
        <dbReference type="Google" id="ProtNLM"/>
    </source>
</evidence>
<dbReference type="PROSITE" id="PS51257">
    <property type="entry name" value="PROKAR_LIPOPROTEIN"/>
    <property type="match status" value="1"/>
</dbReference>
<keyword evidence="3" id="KW-1185">Reference proteome</keyword>
<sequence>MKTMTRSLAMAGLVAVLATGCATSGNVAIKDQTQQSIDSVIVKSKTTKQEVLNRFGAADSVSFTDSGNEIWTYRHSRSKPMARNFIPYNVFSLGDNVKTKELVILFNANGVVSNYTFRETDNQAKFGIAQ</sequence>
<name>A0ABY6F2G3_9GAMM</name>
<dbReference type="RefSeq" id="WP_263075763.1">
    <property type="nucleotide sequence ID" value="NZ_CP089977.1"/>
</dbReference>
<feature type="chain" id="PRO_5046565377" description="Lipoprotein SmpA/OmlA domain-containing protein" evidence="1">
    <location>
        <begin position="25"/>
        <end position="130"/>
    </location>
</feature>
<evidence type="ECO:0000256" key="1">
    <source>
        <dbReference type="SAM" id="SignalP"/>
    </source>
</evidence>
<reference evidence="2" key="1">
    <citation type="submission" date="2021-12" db="EMBL/GenBank/DDBJ databases">
        <title>taxonomy of Moraxella sp. ZY201224.</title>
        <authorList>
            <person name="Li F."/>
        </authorList>
    </citation>
    <scope>NUCLEOTIDE SEQUENCE</scope>
    <source>
        <strain evidence="2">ZY201224</strain>
    </source>
</reference>
<evidence type="ECO:0000313" key="3">
    <source>
        <dbReference type="Proteomes" id="UP001063782"/>
    </source>
</evidence>
<protein>
    <recommendedName>
        <fullName evidence="4">Lipoprotein SmpA/OmlA domain-containing protein</fullName>
    </recommendedName>
</protein>
<organism evidence="2 3">
    <name type="scientific">Moraxella nasicaprae</name>
    <dbReference type="NCBI Taxonomy" id="2904122"/>
    <lineage>
        <taxon>Bacteria</taxon>
        <taxon>Pseudomonadati</taxon>
        <taxon>Pseudomonadota</taxon>
        <taxon>Gammaproteobacteria</taxon>
        <taxon>Moraxellales</taxon>
        <taxon>Moraxellaceae</taxon>
        <taxon>Moraxella</taxon>
    </lineage>
</organism>
<feature type="signal peptide" evidence="1">
    <location>
        <begin position="1"/>
        <end position="24"/>
    </location>
</feature>
<accession>A0ABY6F2G3</accession>
<proteinExistence type="predicted"/>
<keyword evidence="1" id="KW-0732">Signal</keyword>
<dbReference type="Proteomes" id="UP001063782">
    <property type="component" value="Chromosome"/>
</dbReference>
<evidence type="ECO:0000313" key="2">
    <source>
        <dbReference type="EMBL" id="UXZ04278.1"/>
    </source>
</evidence>